<sequence length="95" mass="11320">MSHPISVSKTALETFETIRNQIRERLGKKAVEDFERNTIKILTLIQQSPYMYKETELNPNIRKGLIKKVSSVFYEIKSDRIEVLFFWDNRQEPML</sequence>
<organism evidence="1 2">
    <name type="scientific">Pedobacter heparinus (strain ATCC 13125 / DSM 2366 / CIP 104194 / JCM 7457 / NBRC 12017 / NCIMB 9290 / NRRL B-14731 / HIM 762-3)</name>
    <dbReference type="NCBI Taxonomy" id="485917"/>
    <lineage>
        <taxon>Bacteria</taxon>
        <taxon>Pseudomonadati</taxon>
        <taxon>Bacteroidota</taxon>
        <taxon>Sphingobacteriia</taxon>
        <taxon>Sphingobacteriales</taxon>
        <taxon>Sphingobacteriaceae</taxon>
        <taxon>Pedobacter</taxon>
    </lineage>
</organism>
<dbReference type="EMBL" id="CP001681">
    <property type="protein sequence ID" value="ACU03310.1"/>
    <property type="molecule type" value="Genomic_DNA"/>
</dbReference>
<dbReference type="KEGG" id="phe:Phep_1092"/>
<reference evidence="1 2" key="1">
    <citation type="journal article" date="2009" name="Stand. Genomic Sci.">
        <title>Complete genome sequence of Pedobacter heparinus type strain (HIM 762-3).</title>
        <authorList>
            <person name="Han C."/>
            <person name="Spring S."/>
            <person name="Lapidus A."/>
            <person name="Del Rio T.G."/>
            <person name="Tice H."/>
            <person name="Copeland A."/>
            <person name="Cheng J.F."/>
            <person name="Lucas S."/>
            <person name="Chen F."/>
            <person name="Nolan M."/>
            <person name="Bruce D."/>
            <person name="Goodwin L."/>
            <person name="Pitluck S."/>
            <person name="Ivanova N."/>
            <person name="Mavromatis K."/>
            <person name="Mikhailova N."/>
            <person name="Pati A."/>
            <person name="Chen A."/>
            <person name="Palaniappan K."/>
            <person name="Land M."/>
            <person name="Hauser L."/>
            <person name="Chang Y.J."/>
            <person name="Jeffries C.C."/>
            <person name="Saunders E."/>
            <person name="Chertkov O."/>
            <person name="Brettin T."/>
            <person name="Goker M."/>
            <person name="Rohde M."/>
            <person name="Bristow J."/>
            <person name="Eisen J.A."/>
            <person name="Markowitz V."/>
            <person name="Hugenholtz P."/>
            <person name="Kyrpides N.C."/>
            <person name="Klenk H.P."/>
            <person name="Detter J.C."/>
        </authorList>
    </citation>
    <scope>NUCLEOTIDE SEQUENCE [LARGE SCALE GENOMIC DNA]</scope>
    <source>
        <strain evidence="2">ATCC 13125 / DSM 2366 / CIP 104194 / JCM 7457 / NBRC 12017 / NCIMB 9290 / NRRL B-14731 / HIM 762-3</strain>
    </source>
</reference>
<proteinExistence type="predicted"/>
<gene>
    <name evidence="1" type="ordered locus">Phep_1092</name>
</gene>
<dbReference type="HOGENOM" id="CLU_147162_8_3_10"/>
<dbReference type="Proteomes" id="UP000000852">
    <property type="component" value="Chromosome"/>
</dbReference>
<dbReference type="eggNOG" id="COG3668">
    <property type="taxonomic scope" value="Bacteria"/>
</dbReference>
<dbReference type="Gene3D" id="3.30.2310.20">
    <property type="entry name" value="RelE-like"/>
    <property type="match status" value="1"/>
</dbReference>
<dbReference type="STRING" id="485917.Phep_1092"/>
<keyword evidence="2" id="KW-1185">Reference proteome</keyword>
<evidence type="ECO:0000313" key="2">
    <source>
        <dbReference type="Proteomes" id="UP000000852"/>
    </source>
</evidence>
<evidence type="ECO:0008006" key="3">
    <source>
        <dbReference type="Google" id="ProtNLM"/>
    </source>
</evidence>
<name>C6Y3N1_PEDHD</name>
<accession>C6Y3N1</accession>
<dbReference type="AlphaFoldDB" id="C6Y3N1"/>
<dbReference type="InterPro" id="IPR035093">
    <property type="entry name" value="RelE/ParE_toxin_dom_sf"/>
</dbReference>
<evidence type="ECO:0000313" key="1">
    <source>
        <dbReference type="EMBL" id="ACU03310.1"/>
    </source>
</evidence>
<protein>
    <recommendedName>
        <fullName evidence="3">Plasmid stabilization system</fullName>
    </recommendedName>
</protein>